<sequence length="351" mass="38137">MIVDAAKISRFSRESFTKLGMSEEDADTVTTTMLEADYRGIHSHGFLRLPIYVKRIKKNFIQVPSKVTVEMETEAMALLDGHYSAGQVVGKKTMEKAMELARNHGIGMATAKHSNHFGIAAHYALMAAEQNMLGIVMSNVEPLMPAIGGAEKVIGNNPIAFASPTAEGDPIVLDMALSNAPLGKILFAQAQGKEIPKGWGVDKNGEATTDPAQVLDGGFLSPVAGPKGFGLAIFAEILTGILTGSQFSKSIPSMYDMKEKQSISHFMLAIDLSQFVSGEEYGNRIKTLTSFVKESKKAPGVDDLYMPGEIEFERERKNKESGIAMEENVLQELYQLSDELGVSLKEVVLQD</sequence>
<dbReference type="RefSeq" id="WP_251223466.1">
    <property type="nucleotide sequence ID" value="NZ_JAMBOL010000009.1"/>
</dbReference>
<evidence type="ECO:0000256" key="2">
    <source>
        <dbReference type="ARBA" id="ARBA00023002"/>
    </source>
</evidence>
<evidence type="ECO:0000313" key="4">
    <source>
        <dbReference type="Proteomes" id="UP001139179"/>
    </source>
</evidence>
<dbReference type="AlphaFoldDB" id="A0A9X2IPR1"/>
<dbReference type="Gene3D" id="1.10.1530.10">
    <property type="match status" value="1"/>
</dbReference>
<comment type="similarity">
    <text evidence="1">Belongs to the LDH2/MDH2 oxidoreductase family.</text>
</comment>
<dbReference type="GO" id="GO:0016491">
    <property type="term" value="F:oxidoreductase activity"/>
    <property type="evidence" value="ECO:0007669"/>
    <property type="project" value="UniProtKB-KW"/>
</dbReference>
<dbReference type="InterPro" id="IPR043143">
    <property type="entry name" value="Mal/L-sulf/L-lact_DH-like_NADP"/>
</dbReference>
<name>A0A9X2IPR1_9BACI</name>
<keyword evidence="2" id="KW-0560">Oxidoreductase</keyword>
<dbReference type="EMBL" id="JAMBOL010000009">
    <property type="protein sequence ID" value="MCM3714697.1"/>
    <property type="molecule type" value="Genomic_DNA"/>
</dbReference>
<dbReference type="InterPro" id="IPR003767">
    <property type="entry name" value="Malate/L-lactate_DH-like"/>
</dbReference>
<proteinExistence type="inferred from homology"/>
<dbReference type="SUPFAM" id="SSF89733">
    <property type="entry name" value="L-sulfolactate dehydrogenase-like"/>
    <property type="match status" value="1"/>
</dbReference>
<comment type="caution">
    <text evidence="3">The sequence shown here is derived from an EMBL/GenBank/DDBJ whole genome shotgun (WGS) entry which is preliminary data.</text>
</comment>
<gene>
    <name evidence="3" type="ORF">M3202_11470</name>
</gene>
<dbReference type="InterPro" id="IPR043144">
    <property type="entry name" value="Mal/L-sulf/L-lact_DH-like_ah"/>
</dbReference>
<dbReference type="InterPro" id="IPR036111">
    <property type="entry name" value="Mal/L-sulfo/L-lacto_DH-like_sf"/>
</dbReference>
<keyword evidence="4" id="KW-1185">Reference proteome</keyword>
<accession>A0A9X2IPR1</accession>
<dbReference type="Gene3D" id="3.30.1370.60">
    <property type="entry name" value="Hypothetical oxidoreductase yiak, domain 2"/>
    <property type="match status" value="1"/>
</dbReference>
<reference evidence="3" key="1">
    <citation type="submission" date="2022-05" db="EMBL/GenBank/DDBJ databases">
        <title>Comparative Genomics of Spacecraft Associated Microbes.</title>
        <authorList>
            <person name="Tran M.T."/>
            <person name="Wright A."/>
            <person name="Seuylemezian A."/>
            <person name="Eisen J."/>
            <person name="Coil D."/>
        </authorList>
    </citation>
    <scope>NUCLEOTIDE SEQUENCE</scope>
    <source>
        <strain evidence="3">214.1.1</strain>
    </source>
</reference>
<dbReference type="PANTHER" id="PTHR11091">
    <property type="entry name" value="OXIDOREDUCTASE-RELATED"/>
    <property type="match status" value="1"/>
</dbReference>
<dbReference type="Pfam" id="PF02615">
    <property type="entry name" value="Ldh_2"/>
    <property type="match status" value="1"/>
</dbReference>
<evidence type="ECO:0000313" key="3">
    <source>
        <dbReference type="EMBL" id="MCM3714697.1"/>
    </source>
</evidence>
<protein>
    <submittedName>
        <fullName evidence="3">Ldh family oxidoreductase</fullName>
    </submittedName>
</protein>
<evidence type="ECO:0000256" key="1">
    <source>
        <dbReference type="ARBA" id="ARBA00006056"/>
    </source>
</evidence>
<dbReference type="Proteomes" id="UP001139179">
    <property type="component" value="Unassembled WGS sequence"/>
</dbReference>
<organism evidence="3 4">
    <name type="scientific">Halalkalibacter oceani</name>
    <dbReference type="NCBI Taxonomy" id="1653776"/>
    <lineage>
        <taxon>Bacteria</taxon>
        <taxon>Bacillati</taxon>
        <taxon>Bacillota</taxon>
        <taxon>Bacilli</taxon>
        <taxon>Bacillales</taxon>
        <taxon>Bacillaceae</taxon>
        <taxon>Halalkalibacter</taxon>
    </lineage>
</organism>
<dbReference type="PANTHER" id="PTHR11091:SF0">
    <property type="entry name" value="MALATE DEHYDROGENASE"/>
    <property type="match status" value="1"/>
</dbReference>